<evidence type="ECO:0000256" key="7">
    <source>
        <dbReference type="ARBA" id="ARBA00029392"/>
    </source>
</evidence>
<keyword evidence="5" id="KW-0378">Hydrolase</keyword>
<organism evidence="11 12">
    <name type="scientific">Mycena indigotica</name>
    <dbReference type="NCBI Taxonomy" id="2126181"/>
    <lineage>
        <taxon>Eukaryota</taxon>
        <taxon>Fungi</taxon>
        <taxon>Dikarya</taxon>
        <taxon>Basidiomycota</taxon>
        <taxon>Agaricomycotina</taxon>
        <taxon>Agaricomycetes</taxon>
        <taxon>Agaricomycetidae</taxon>
        <taxon>Agaricales</taxon>
        <taxon>Marasmiineae</taxon>
        <taxon>Mycenaceae</taxon>
        <taxon>Mycena</taxon>
    </lineage>
</organism>
<keyword evidence="4" id="KW-0719">Serine esterase</keyword>
<evidence type="ECO:0000256" key="8">
    <source>
        <dbReference type="ARBA" id="ARBA00031195"/>
    </source>
</evidence>
<comment type="catalytic activity">
    <reaction evidence="9">
        <text>S-hexadecanoyl-L-cysteinyl-[protein] + H2O = L-cysteinyl-[protein] + hexadecanoate + H(+)</text>
        <dbReference type="Rhea" id="RHEA:19233"/>
        <dbReference type="Rhea" id="RHEA-COMP:10131"/>
        <dbReference type="Rhea" id="RHEA-COMP:11032"/>
        <dbReference type="ChEBI" id="CHEBI:7896"/>
        <dbReference type="ChEBI" id="CHEBI:15377"/>
        <dbReference type="ChEBI" id="CHEBI:15378"/>
        <dbReference type="ChEBI" id="CHEBI:29950"/>
        <dbReference type="ChEBI" id="CHEBI:74151"/>
        <dbReference type="EC" id="3.1.2.22"/>
    </reaction>
</comment>
<evidence type="ECO:0000256" key="1">
    <source>
        <dbReference type="ARBA" id="ARBA00006499"/>
    </source>
</evidence>
<dbReference type="GO" id="GO:0006631">
    <property type="term" value="P:fatty acid metabolic process"/>
    <property type="evidence" value="ECO:0007669"/>
    <property type="project" value="UniProtKB-KW"/>
</dbReference>
<evidence type="ECO:0000256" key="9">
    <source>
        <dbReference type="ARBA" id="ARBA00047337"/>
    </source>
</evidence>
<dbReference type="EC" id="3.1.2.22" evidence="2"/>
<evidence type="ECO:0000256" key="2">
    <source>
        <dbReference type="ARBA" id="ARBA00012423"/>
    </source>
</evidence>
<dbReference type="PANTHER" id="PTHR10655">
    <property type="entry name" value="LYSOPHOSPHOLIPASE-RELATED"/>
    <property type="match status" value="1"/>
</dbReference>
<evidence type="ECO:0000256" key="6">
    <source>
        <dbReference type="ARBA" id="ARBA00022832"/>
    </source>
</evidence>
<dbReference type="EMBL" id="JACAZF010000006">
    <property type="protein sequence ID" value="KAF7302126.1"/>
    <property type="molecule type" value="Genomic_DNA"/>
</dbReference>
<dbReference type="RefSeq" id="XP_037220126.1">
    <property type="nucleotide sequence ID" value="XM_037364482.1"/>
</dbReference>
<comment type="function">
    <text evidence="7">Hydrolyzes fatty acids from S-acylated cysteine residues in proteins with a strong preference for palmitoylated G-alpha proteins over other acyl substrates. Mediates the deacylation of G-alpha proteins such as GPA1 in vivo, but has weak or no activity toward palmitoylated Ras proteins. Has weak lysophospholipase activity in vitro; however such activity may not exist in vivo.</text>
</comment>
<dbReference type="PANTHER" id="PTHR10655:SF17">
    <property type="entry name" value="LYSOPHOSPHOLIPASE-LIKE PROTEIN 1"/>
    <property type="match status" value="1"/>
</dbReference>
<dbReference type="GO" id="GO:0008474">
    <property type="term" value="F:palmitoyl-(protein) hydrolase activity"/>
    <property type="evidence" value="ECO:0007669"/>
    <property type="project" value="UniProtKB-EC"/>
</dbReference>
<dbReference type="GeneID" id="59346998"/>
<protein>
    <recommendedName>
        <fullName evidence="3">Acyl-protein thioesterase 1</fullName>
        <ecNumber evidence="2">3.1.2.22</ecNumber>
    </recommendedName>
    <alternativeName>
        <fullName evidence="8">Palmitoyl-protein hydrolase</fullName>
    </alternativeName>
</protein>
<dbReference type="GO" id="GO:0052689">
    <property type="term" value="F:carboxylic ester hydrolase activity"/>
    <property type="evidence" value="ECO:0007669"/>
    <property type="project" value="UniProtKB-KW"/>
</dbReference>
<evidence type="ECO:0000256" key="4">
    <source>
        <dbReference type="ARBA" id="ARBA00022487"/>
    </source>
</evidence>
<evidence type="ECO:0000259" key="10">
    <source>
        <dbReference type="Pfam" id="PF02230"/>
    </source>
</evidence>
<accession>A0A8H6SP02</accession>
<dbReference type="InterPro" id="IPR050565">
    <property type="entry name" value="LYPA1-2/EST-like"/>
</dbReference>
<dbReference type="Proteomes" id="UP000636479">
    <property type="component" value="Unassembled WGS sequence"/>
</dbReference>
<keyword evidence="12" id="KW-1185">Reference proteome</keyword>
<evidence type="ECO:0000313" key="11">
    <source>
        <dbReference type="EMBL" id="KAF7302126.1"/>
    </source>
</evidence>
<name>A0A8H6SP02_9AGAR</name>
<proteinExistence type="inferred from homology"/>
<dbReference type="InterPro" id="IPR003140">
    <property type="entry name" value="PLipase/COase/thioEstase"/>
</dbReference>
<evidence type="ECO:0000313" key="12">
    <source>
        <dbReference type="Proteomes" id="UP000636479"/>
    </source>
</evidence>
<comment type="caution">
    <text evidence="11">The sequence shown here is derived from an EMBL/GenBank/DDBJ whole genome shotgun (WGS) entry which is preliminary data.</text>
</comment>
<dbReference type="SUPFAM" id="SSF53474">
    <property type="entry name" value="alpha/beta-Hydrolases"/>
    <property type="match status" value="1"/>
</dbReference>
<dbReference type="GO" id="GO:0005737">
    <property type="term" value="C:cytoplasm"/>
    <property type="evidence" value="ECO:0007669"/>
    <property type="project" value="TreeGrafter"/>
</dbReference>
<keyword evidence="6" id="KW-0276">Fatty acid metabolism</keyword>
<dbReference type="InterPro" id="IPR029058">
    <property type="entry name" value="AB_hydrolase_fold"/>
</dbReference>
<evidence type="ECO:0000256" key="3">
    <source>
        <dbReference type="ARBA" id="ARBA00014923"/>
    </source>
</evidence>
<feature type="domain" description="Phospholipase/carboxylesterase/thioesterase" evidence="10">
    <location>
        <begin position="335"/>
        <end position="517"/>
    </location>
</feature>
<keyword evidence="6" id="KW-0443">Lipid metabolism</keyword>
<dbReference type="OrthoDB" id="2418081at2759"/>
<evidence type="ECO:0000256" key="5">
    <source>
        <dbReference type="ARBA" id="ARBA00022801"/>
    </source>
</evidence>
<sequence>MAISTPLRFVPEDGVFALMTIDPVASLECLHDPEALAMAASLTFNDYLVFVPGTNQSRNLEAPYREEVVHFVLPQRPNDVPERFIDAAMSVPIHPTLDETHPEREPLETLGEFPWPGCFLSPFIGATVRTRIMLSVDPIVCELALSQRKRWKRYEKEDRHRQADREVEVARSIWSSTDSGYESDSFGTITNNINLSCGSVGADKHSLIDGGHIELEFAPIGLGEGELDIPLTVTFTHDLKRMEEMSDPFEFFLEKEALERIGREALERNKREVGSRKIKQSRILPLQVEFCDQSGRMPRFLPSLFSTAAVALVAYLYLVWTSKEMAAIAPLKSLVVPALSKHTATVIFVHGLGDSGLGWQPVAEMLNKELPQVKWVLPNAPTMPVTANGGMVMPSWFDILSFGFDSKEDREGMLKTVYSLNQLISAEVDAGIPANRIVLGGFSQGAAMTLLTGLTGERKLAGLAVLSGWLPLRANFKSMVSDHAKSYPIFWGHGAADPLVRHDLAVKSVDFLRESIGLNTSPRCRRADRAILQLVSWR</sequence>
<reference evidence="11" key="1">
    <citation type="submission" date="2020-05" db="EMBL/GenBank/DDBJ databases">
        <title>Mycena genomes resolve the evolution of fungal bioluminescence.</title>
        <authorList>
            <person name="Tsai I.J."/>
        </authorList>
    </citation>
    <scope>NUCLEOTIDE SEQUENCE</scope>
    <source>
        <strain evidence="11">171206Taipei</strain>
    </source>
</reference>
<comment type="similarity">
    <text evidence="1">Belongs to the AB hydrolase superfamily. AB hydrolase 2 family.</text>
</comment>
<dbReference type="Pfam" id="PF02230">
    <property type="entry name" value="Abhydrolase_2"/>
    <property type="match status" value="1"/>
</dbReference>
<dbReference type="Gene3D" id="3.40.50.1820">
    <property type="entry name" value="alpha/beta hydrolase"/>
    <property type="match status" value="1"/>
</dbReference>
<dbReference type="AlphaFoldDB" id="A0A8H6SP02"/>
<gene>
    <name evidence="11" type="ORF">MIND_00779400</name>
</gene>